<dbReference type="PROSITE" id="PS50110">
    <property type="entry name" value="RESPONSE_REGULATORY"/>
    <property type="match status" value="1"/>
</dbReference>
<comment type="subcellular location">
    <subcellularLocation>
        <location evidence="1">Cytoplasm</location>
    </subcellularLocation>
</comment>
<dbReference type="InterPro" id="IPR009057">
    <property type="entry name" value="Homeodomain-like_sf"/>
</dbReference>
<dbReference type="InterPro" id="IPR011006">
    <property type="entry name" value="CheY-like_superfamily"/>
</dbReference>
<reference evidence="19 20" key="1">
    <citation type="submission" date="2016-10" db="EMBL/GenBank/DDBJ databases">
        <authorList>
            <person name="de Groot N.N."/>
        </authorList>
    </citation>
    <scope>NUCLEOTIDE SEQUENCE [LARGE SCALE GENOMIC DNA]</scope>
    <source>
        <strain evidence="19 20">DSM 7343</strain>
    </source>
</reference>
<dbReference type="EMBL" id="FNQN01000012">
    <property type="protein sequence ID" value="SEA77472.1"/>
    <property type="molecule type" value="Genomic_DNA"/>
</dbReference>
<evidence type="ECO:0000256" key="7">
    <source>
        <dbReference type="ARBA" id="ARBA00022840"/>
    </source>
</evidence>
<dbReference type="Gene3D" id="1.10.8.60">
    <property type="match status" value="1"/>
</dbReference>
<evidence type="ECO:0000256" key="3">
    <source>
        <dbReference type="ARBA" id="ARBA00022490"/>
    </source>
</evidence>
<dbReference type="PANTHER" id="PTHR32071:SF95">
    <property type="entry name" value="DNA-BINDING TRANSCRIPTIONAL REGULATOR NTRC"/>
    <property type="match status" value="1"/>
</dbReference>
<sequence>MNKILIVDDEKTVRYAFKRTFEDEYEISEAENGKEALTLLEQDPPNVVLMDIRMPVMDGLTALSIIKQKALDIQVVLMTAYTDTETAMQAMKEGAFDYIIKPFDNAEIRQIIQKACHLSRIKGKVENTSEKTVISSKTDHIIGCSRSIIAVSKLVGQVAPTELPALILGETGAGKELVARAIVQHSVRAKGPFMVVNCASLPDTLIESELFGYESGAFTGATKQRVGRFEQCQDGTIFLDEIGELPVLMQAKVLRVLQDGSFERLGGSHTLYSNARVIAATNCDLEKMVAKGEFRRDLYHRLKVFPIHIPALRERQEDIPLLVNYFISRYGQEIDPPIEGITQEAIDKLVEYSWPGNVRELQNVLRRAIVLARSSTVTVDDCQLDVSVPADQKGAGSIDALIDESFKDGGNSPFQQVVSQVECALIKKALALSQGNQVKAAKLLGINRVTLRKKIQLYSC</sequence>
<dbReference type="STRING" id="37625.SAMN05660420_03139"/>
<protein>
    <recommendedName>
        <fullName evidence="2">DNA-binding transcriptional regulator NtrC</fullName>
    </recommendedName>
    <alternativeName>
        <fullName evidence="14">Nitrogen regulation protein NR(I)</fullName>
    </alternativeName>
    <alternativeName>
        <fullName evidence="15">Nitrogen regulator I</fullName>
    </alternativeName>
</protein>
<dbReference type="SMART" id="SM00382">
    <property type="entry name" value="AAA"/>
    <property type="match status" value="1"/>
</dbReference>
<dbReference type="Pfam" id="PF02954">
    <property type="entry name" value="HTH_8"/>
    <property type="match status" value="1"/>
</dbReference>
<evidence type="ECO:0000256" key="12">
    <source>
        <dbReference type="ARBA" id="ARBA00023163"/>
    </source>
</evidence>
<evidence type="ECO:0000259" key="18">
    <source>
        <dbReference type="PROSITE" id="PS50110"/>
    </source>
</evidence>
<dbReference type="InterPro" id="IPR027417">
    <property type="entry name" value="P-loop_NTPase"/>
</dbReference>
<dbReference type="FunFam" id="3.40.50.300:FF:000006">
    <property type="entry name" value="DNA-binding transcriptional regulator NtrC"/>
    <property type="match status" value="1"/>
</dbReference>
<dbReference type="SUPFAM" id="SSF52540">
    <property type="entry name" value="P-loop containing nucleoside triphosphate hydrolases"/>
    <property type="match status" value="1"/>
</dbReference>
<name>A0A1H4DZ63_9BACT</name>
<evidence type="ECO:0000256" key="5">
    <source>
        <dbReference type="ARBA" id="ARBA00022553"/>
    </source>
</evidence>
<dbReference type="AlphaFoldDB" id="A0A1H4DZ63"/>
<evidence type="ECO:0000256" key="9">
    <source>
        <dbReference type="ARBA" id="ARBA00023015"/>
    </source>
</evidence>
<accession>A0A1H4DZ63</accession>
<dbReference type="InterPro" id="IPR058031">
    <property type="entry name" value="AAA_lid_NorR"/>
</dbReference>
<dbReference type="PROSITE" id="PS00688">
    <property type="entry name" value="SIGMA54_INTERACT_3"/>
    <property type="match status" value="1"/>
</dbReference>
<evidence type="ECO:0000313" key="20">
    <source>
        <dbReference type="Proteomes" id="UP000199409"/>
    </source>
</evidence>
<gene>
    <name evidence="19" type="ORF">SAMN05660420_03139</name>
</gene>
<feature type="modified residue" description="4-aspartylphosphate" evidence="16">
    <location>
        <position position="51"/>
    </location>
</feature>
<organism evidence="19 20">
    <name type="scientific">Desulfuromusa kysingii</name>
    <dbReference type="NCBI Taxonomy" id="37625"/>
    <lineage>
        <taxon>Bacteria</taxon>
        <taxon>Pseudomonadati</taxon>
        <taxon>Thermodesulfobacteriota</taxon>
        <taxon>Desulfuromonadia</taxon>
        <taxon>Desulfuromonadales</taxon>
        <taxon>Geopsychrobacteraceae</taxon>
        <taxon>Desulfuromusa</taxon>
    </lineage>
</organism>
<evidence type="ECO:0000256" key="11">
    <source>
        <dbReference type="ARBA" id="ARBA00023159"/>
    </source>
</evidence>
<keyword evidence="6" id="KW-0547">Nucleotide-binding</keyword>
<keyword evidence="10" id="KW-0238">DNA-binding</keyword>
<feature type="domain" description="Response regulatory" evidence="18">
    <location>
        <begin position="3"/>
        <end position="116"/>
    </location>
</feature>
<evidence type="ECO:0000256" key="10">
    <source>
        <dbReference type="ARBA" id="ARBA00023125"/>
    </source>
</evidence>
<evidence type="ECO:0000313" key="19">
    <source>
        <dbReference type="EMBL" id="SEA77472.1"/>
    </source>
</evidence>
<dbReference type="GO" id="GO:0000160">
    <property type="term" value="P:phosphorelay signal transduction system"/>
    <property type="evidence" value="ECO:0007669"/>
    <property type="project" value="UniProtKB-KW"/>
</dbReference>
<keyword evidence="3" id="KW-0963">Cytoplasm</keyword>
<keyword evidence="9" id="KW-0805">Transcription regulation</keyword>
<dbReference type="InterPro" id="IPR002078">
    <property type="entry name" value="Sigma_54_int"/>
</dbReference>
<dbReference type="OrthoDB" id="9763792at2"/>
<dbReference type="Pfam" id="PF25601">
    <property type="entry name" value="AAA_lid_14"/>
    <property type="match status" value="1"/>
</dbReference>
<keyword evidence="5 16" id="KW-0597">Phosphoprotein</keyword>
<dbReference type="GO" id="GO:0005737">
    <property type="term" value="C:cytoplasm"/>
    <property type="evidence" value="ECO:0007669"/>
    <property type="project" value="UniProtKB-SubCell"/>
</dbReference>
<dbReference type="PROSITE" id="PS50045">
    <property type="entry name" value="SIGMA54_INTERACT_4"/>
    <property type="match status" value="1"/>
</dbReference>
<dbReference type="PRINTS" id="PR01590">
    <property type="entry name" value="HTHFIS"/>
</dbReference>
<evidence type="ECO:0000256" key="1">
    <source>
        <dbReference type="ARBA" id="ARBA00004496"/>
    </source>
</evidence>
<dbReference type="GO" id="GO:0005524">
    <property type="term" value="F:ATP binding"/>
    <property type="evidence" value="ECO:0007669"/>
    <property type="project" value="UniProtKB-KW"/>
</dbReference>
<evidence type="ECO:0000256" key="16">
    <source>
        <dbReference type="PROSITE-ProRule" id="PRU00169"/>
    </source>
</evidence>
<dbReference type="SUPFAM" id="SSF52172">
    <property type="entry name" value="CheY-like"/>
    <property type="match status" value="1"/>
</dbReference>
<feature type="domain" description="Sigma-54 factor interaction" evidence="17">
    <location>
        <begin position="141"/>
        <end position="370"/>
    </location>
</feature>
<keyword evidence="11" id="KW-0010">Activator</keyword>
<dbReference type="GO" id="GO:0043565">
    <property type="term" value="F:sequence-specific DNA binding"/>
    <property type="evidence" value="ECO:0007669"/>
    <property type="project" value="InterPro"/>
</dbReference>
<dbReference type="SUPFAM" id="SSF46689">
    <property type="entry name" value="Homeodomain-like"/>
    <property type="match status" value="1"/>
</dbReference>
<dbReference type="InterPro" id="IPR025944">
    <property type="entry name" value="Sigma_54_int_dom_CS"/>
</dbReference>
<evidence type="ECO:0000256" key="14">
    <source>
        <dbReference type="ARBA" id="ARBA00029881"/>
    </source>
</evidence>
<keyword evidence="7" id="KW-0067">ATP-binding</keyword>
<dbReference type="SMART" id="SM00448">
    <property type="entry name" value="REC"/>
    <property type="match status" value="1"/>
</dbReference>
<dbReference type="CDD" id="cd00009">
    <property type="entry name" value="AAA"/>
    <property type="match status" value="1"/>
</dbReference>
<evidence type="ECO:0000256" key="4">
    <source>
        <dbReference type="ARBA" id="ARBA00022491"/>
    </source>
</evidence>
<keyword evidence="20" id="KW-1185">Reference proteome</keyword>
<dbReference type="CDD" id="cd17536">
    <property type="entry name" value="REC_YesN-like"/>
    <property type="match status" value="1"/>
</dbReference>
<evidence type="ECO:0000256" key="6">
    <source>
        <dbReference type="ARBA" id="ARBA00022741"/>
    </source>
</evidence>
<dbReference type="Pfam" id="PF00072">
    <property type="entry name" value="Response_reg"/>
    <property type="match status" value="1"/>
</dbReference>
<keyword evidence="4" id="KW-0678">Repressor</keyword>
<dbReference type="Gene3D" id="1.10.10.60">
    <property type="entry name" value="Homeodomain-like"/>
    <property type="match status" value="1"/>
</dbReference>
<dbReference type="PANTHER" id="PTHR32071">
    <property type="entry name" value="TRANSCRIPTIONAL REGULATORY PROTEIN"/>
    <property type="match status" value="1"/>
</dbReference>
<keyword evidence="12" id="KW-0804">Transcription</keyword>
<evidence type="ECO:0000259" key="17">
    <source>
        <dbReference type="PROSITE" id="PS50045"/>
    </source>
</evidence>
<dbReference type="InterPro" id="IPR001789">
    <property type="entry name" value="Sig_transdc_resp-reg_receiver"/>
</dbReference>
<dbReference type="GO" id="GO:0006355">
    <property type="term" value="P:regulation of DNA-templated transcription"/>
    <property type="evidence" value="ECO:0007669"/>
    <property type="project" value="InterPro"/>
</dbReference>
<dbReference type="Pfam" id="PF00158">
    <property type="entry name" value="Sigma54_activat"/>
    <property type="match status" value="1"/>
</dbReference>
<evidence type="ECO:0000256" key="8">
    <source>
        <dbReference type="ARBA" id="ARBA00023012"/>
    </source>
</evidence>
<evidence type="ECO:0000256" key="2">
    <source>
        <dbReference type="ARBA" id="ARBA00019059"/>
    </source>
</evidence>
<evidence type="ECO:0000256" key="15">
    <source>
        <dbReference type="ARBA" id="ARBA00031910"/>
    </source>
</evidence>
<dbReference type="InterPro" id="IPR002197">
    <property type="entry name" value="HTH_Fis"/>
</dbReference>
<keyword evidence="8" id="KW-0902">Two-component regulatory system</keyword>
<evidence type="ECO:0000256" key="13">
    <source>
        <dbReference type="ARBA" id="ARBA00023231"/>
    </source>
</evidence>
<proteinExistence type="predicted"/>
<dbReference type="Gene3D" id="3.40.50.2300">
    <property type="match status" value="1"/>
</dbReference>
<dbReference type="Proteomes" id="UP000199409">
    <property type="component" value="Unassembled WGS sequence"/>
</dbReference>
<dbReference type="InterPro" id="IPR003593">
    <property type="entry name" value="AAA+_ATPase"/>
</dbReference>
<keyword evidence="13" id="KW-0535">Nitrogen fixation</keyword>
<dbReference type="Gene3D" id="3.40.50.300">
    <property type="entry name" value="P-loop containing nucleotide triphosphate hydrolases"/>
    <property type="match status" value="1"/>
</dbReference>
<dbReference type="RefSeq" id="WP_092350564.1">
    <property type="nucleotide sequence ID" value="NZ_FNQN01000012.1"/>
</dbReference>